<sequence>MRLRRSLAAAALGTALGLGALTVPAHAAQPVGDWSPASAAQPGKARVDDPSYPWAFVGYYYWNEDCLKAGERGQELRKWSRYQCINGSWVPGDDYELWVIWN</sequence>
<organism evidence="2 3">
    <name type="scientific">Streptomyces qinglanensis</name>
    <dbReference type="NCBI Taxonomy" id="943816"/>
    <lineage>
        <taxon>Bacteria</taxon>
        <taxon>Bacillati</taxon>
        <taxon>Actinomycetota</taxon>
        <taxon>Actinomycetes</taxon>
        <taxon>Kitasatosporales</taxon>
        <taxon>Streptomycetaceae</taxon>
        <taxon>Streptomyces</taxon>
    </lineage>
</organism>
<keyword evidence="3" id="KW-1185">Reference proteome</keyword>
<dbReference type="EMBL" id="FOGO01000009">
    <property type="protein sequence ID" value="SES13735.1"/>
    <property type="molecule type" value="Genomic_DNA"/>
</dbReference>
<dbReference type="AlphaFoldDB" id="A0A1H9UW96"/>
<evidence type="ECO:0000256" key="1">
    <source>
        <dbReference type="SAM" id="SignalP"/>
    </source>
</evidence>
<name>A0A1H9UW96_9ACTN</name>
<protein>
    <submittedName>
        <fullName evidence="2">Uncharacterized protein</fullName>
    </submittedName>
</protein>
<accession>A0A1H9UW96</accession>
<gene>
    <name evidence="2" type="ORF">SAMN05421870_109221</name>
</gene>
<proteinExistence type="predicted"/>
<feature type="signal peptide" evidence="1">
    <location>
        <begin position="1"/>
        <end position="27"/>
    </location>
</feature>
<dbReference type="OrthoDB" id="4337220at2"/>
<feature type="chain" id="PRO_5010227622" evidence="1">
    <location>
        <begin position="28"/>
        <end position="102"/>
    </location>
</feature>
<dbReference type="RefSeq" id="WP_075001765.1">
    <property type="nucleotide sequence ID" value="NZ_FOGO01000009.1"/>
</dbReference>
<evidence type="ECO:0000313" key="2">
    <source>
        <dbReference type="EMBL" id="SES13735.1"/>
    </source>
</evidence>
<keyword evidence="1" id="KW-0732">Signal</keyword>
<dbReference type="Proteomes" id="UP000182841">
    <property type="component" value="Unassembled WGS sequence"/>
</dbReference>
<evidence type="ECO:0000313" key="3">
    <source>
        <dbReference type="Proteomes" id="UP000182841"/>
    </source>
</evidence>
<reference evidence="3" key="1">
    <citation type="submission" date="2016-10" db="EMBL/GenBank/DDBJ databases">
        <authorList>
            <person name="Varghese N."/>
            <person name="Submissions S."/>
        </authorList>
    </citation>
    <scope>NUCLEOTIDE SEQUENCE [LARGE SCALE GENOMIC DNA]</scope>
    <source>
        <strain evidence="3">CGMCC 4.6825</strain>
    </source>
</reference>